<sequence length="346" mass="38192">MKARSAALQGGLAVIGLVAAYLTWQRPAESQQKDSVVMLEANKNSLERVRYEDGTRLVSVEKSDRLYVTLAYLPGKRPAWDAGAPVETTDGGVDGGVINAPRAPEPPPDRTLYANDRADQLWGRFTPLEAARALGTLPKEKLDELGVSQSDRKLKVTVSGVPTRFTISKPVNGLIGNYARNEKTGEVFLISSSLFNELDPNSQLLVDRRLHAFKANEFDAFTVKVDNETASFVQTGADVPATTRIAPAATPDKPDEMVGNWHEKIWNRLVVTEVLQKDEKPRFGEPNVIFRIDYSFKGKPKGWLELGNHARTNTMWARSENTLSWVGLHQGAEDVALEGIKATLKK</sequence>
<evidence type="ECO:0000313" key="2">
    <source>
        <dbReference type="EMBL" id="PZR09563.1"/>
    </source>
</evidence>
<reference evidence="2 3" key="1">
    <citation type="submission" date="2017-08" db="EMBL/GenBank/DDBJ databases">
        <title>Infants hospitalized years apart are colonized by the same room-sourced microbial strains.</title>
        <authorList>
            <person name="Brooks B."/>
            <person name="Olm M.R."/>
            <person name="Firek B.A."/>
            <person name="Baker R."/>
            <person name="Thomas B.C."/>
            <person name="Morowitz M.J."/>
            <person name="Banfield J.F."/>
        </authorList>
    </citation>
    <scope>NUCLEOTIDE SEQUENCE [LARGE SCALE GENOMIC DNA]</scope>
    <source>
        <strain evidence="2">S2_003_000_R2_14</strain>
    </source>
</reference>
<proteinExistence type="predicted"/>
<dbReference type="Proteomes" id="UP000249061">
    <property type="component" value="Unassembled WGS sequence"/>
</dbReference>
<name>A0A2W5T955_9BACT</name>
<evidence type="ECO:0000313" key="3">
    <source>
        <dbReference type="Proteomes" id="UP000249061"/>
    </source>
</evidence>
<comment type="caution">
    <text evidence="2">The sequence shown here is derived from an EMBL/GenBank/DDBJ whole genome shotgun (WGS) entry which is preliminary data.</text>
</comment>
<dbReference type="AlphaFoldDB" id="A0A2W5T955"/>
<protein>
    <recommendedName>
        <fullName evidence="1">DUF4340 domain-containing protein</fullName>
    </recommendedName>
</protein>
<accession>A0A2W5T955</accession>
<organism evidence="2 3">
    <name type="scientific">Archangium gephyra</name>
    <dbReference type="NCBI Taxonomy" id="48"/>
    <lineage>
        <taxon>Bacteria</taxon>
        <taxon>Pseudomonadati</taxon>
        <taxon>Myxococcota</taxon>
        <taxon>Myxococcia</taxon>
        <taxon>Myxococcales</taxon>
        <taxon>Cystobacterineae</taxon>
        <taxon>Archangiaceae</taxon>
        <taxon>Archangium</taxon>
    </lineage>
</organism>
<gene>
    <name evidence="2" type="ORF">DI536_21730</name>
</gene>
<dbReference type="EMBL" id="QFQP01000020">
    <property type="protein sequence ID" value="PZR09563.1"/>
    <property type="molecule type" value="Genomic_DNA"/>
</dbReference>
<dbReference type="Pfam" id="PF14238">
    <property type="entry name" value="DUF4340"/>
    <property type="match status" value="1"/>
</dbReference>
<evidence type="ECO:0000259" key="1">
    <source>
        <dbReference type="Pfam" id="PF14238"/>
    </source>
</evidence>
<feature type="domain" description="DUF4340" evidence="1">
    <location>
        <begin position="138"/>
        <end position="249"/>
    </location>
</feature>
<dbReference type="InterPro" id="IPR025641">
    <property type="entry name" value="DUF4340"/>
</dbReference>